<reference evidence="1 2" key="1">
    <citation type="submission" date="2018-10" db="EMBL/GenBank/DDBJ databases">
        <title>Natrarchaeobius chitinivorans gen. nov., sp. nov., and Natrarchaeobius haloalkaliphilus sp. nov., alkaliphilic, chitin-utilizing haloarchaea from hypersaline alkaline lakes.</title>
        <authorList>
            <person name="Sorokin D.Y."/>
            <person name="Elcheninov A.G."/>
            <person name="Kostrikina N.A."/>
            <person name="Bale N.J."/>
            <person name="Sinninghe Damste J.S."/>
            <person name="Khijniak T.V."/>
            <person name="Kublanov I.V."/>
            <person name="Toshchakov S.V."/>
        </authorList>
    </citation>
    <scope>NUCLEOTIDE SEQUENCE [LARGE SCALE GENOMIC DNA]</scope>
    <source>
        <strain evidence="1 2">AArcht-Sl</strain>
    </source>
</reference>
<accession>A0A3N6LQ31</accession>
<proteinExistence type="predicted"/>
<gene>
    <name evidence="1" type="ORF">EA462_10205</name>
</gene>
<keyword evidence="2" id="KW-1185">Reference proteome</keyword>
<dbReference type="RefSeq" id="WP_124178444.1">
    <property type="nucleotide sequence ID" value="NZ_REFY01000003.1"/>
</dbReference>
<dbReference type="Proteomes" id="UP000273828">
    <property type="component" value="Unassembled WGS sequence"/>
</dbReference>
<evidence type="ECO:0000313" key="1">
    <source>
        <dbReference type="EMBL" id="RQG90337.1"/>
    </source>
</evidence>
<sequence length="68" mass="7685">MSSNEIGARAPCQHVIEWRVNQPDCSERERRRLEAIREEGITTESQADLLAGACRDSGMRDVCEHAED</sequence>
<comment type="caution">
    <text evidence="1">The sequence shown here is derived from an EMBL/GenBank/DDBJ whole genome shotgun (WGS) entry which is preliminary data.</text>
</comment>
<organism evidence="1 2">
    <name type="scientific">Natrarchaeobius halalkaliphilus</name>
    <dbReference type="NCBI Taxonomy" id="1679091"/>
    <lineage>
        <taxon>Archaea</taxon>
        <taxon>Methanobacteriati</taxon>
        <taxon>Methanobacteriota</taxon>
        <taxon>Stenosarchaea group</taxon>
        <taxon>Halobacteria</taxon>
        <taxon>Halobacteriales</taxon>
        <taxon>Natrialbaceae</taxon>
        <taxon>Natrarchaeobius</taxon>
    </lineage>
</organism>
<evidence type="ECO:0000313" key="2">
    <source>
        <dbReference type="Proteomes" id="UP000273828"/>
    </source>
</evidence>
<protein>
    <submittedName>
        <fullName evidence="1">Uncharacterized protein</fullName>
    </submittedName>
</protein>
<dbReference type="AlphaFoldDB" id="A0A3N6LQ31"/>
<name>A0A3N6LQ31_9EURY</name>
<dbReference type="EMBL" id="REFY01000003">
    <property type="protein sequence ID" value="RQG90337.1"/>
    <property type="molecule type" value="Genomic_DNA"/>
</dbReference>